<dbReference type="SUPFAM" id="SSF55166">
    <property type="entry name" value="Hedgehog/DD-peptidase"/>
    <property type="match status" value="1"/>
</dbReference>
<dbReference type="InterPro" id="IPR009045">
    <property type="entry name" value="Zn_M74/Hedgehog-like"/>
</dbReference>
<dbReference type="GO" id="GO:0008233">
    <property type="term" value="F:peptidase activity"/>
    <property type="evidence" value="ECO:0007669"/>
    <property type="project" value="InterPro"/>
</dbReference>
<dbReference type="PANTHER" id="PTHR34385:SF1">
    <property type="entry name" value="PEPTIDOGLYCAN L-ALANYL-D-GLUTAMATE ENDOPEPTIDASE CWLK"/>
    <property type="match status" value="1"/>
</dbReference>
<dbReference type="EMBL" id="DVNM01000033">
    <property type="protein sequence ID" value="HIU69553.1"/>
    <property type="molecule type" value="Genomic_DNA"/>
</dbReference>
<feature type="signal peptide" evidence="1">
    <location>
        <begin position="1"/>
        <end position="24"/>
    </location>
</feature>
<gene>
    <name evidence="3" type="ORF">IAD23_06315</name>
</gene>
<organism evidence="3 4">
    <name type="scientific">Candidatus Scybalenecus merdavium</name>
    <dbReference type="NCBI Taxonomy" id="2840939"/>
    <lineage>
        <taxon>Bacteria</taxon>
        <taxon>Bacillati</taxon>
        <taxon>Bacillota</taxon>
        <taxon>Clostridia</taxon>
        <taxon>Eubacteriales</taxon>
        <taxon>Oscillospiraceae</taxon>
        <taxon>Oscillospiraceae incertae sedis</taxon>
        <taxon>Candidatus Scybalenecus</taxon>
    </lineage>
</organism>
<reference evidence="3" key="1">
    <citation type="submission" date="2020-10" db="EMBL/GenBank/DDBJ databases">
        <authorList>
            <person name="Gilroy R."/>
        </authorList>
    </citation>
    <scope>NUCLEOTIDE SEQUENCE</scope>
    <source>
        <strain evidence="3">CHK176-6737</strain>
    </source>
</reference>
<dbReference type="CDD" id="cd14852">
    <property type="entry name" value="LD-carboxypeptidase"/>
    <property type="match status" value="1"/>
</dbReference>
<dbReference type="GO" id="GO:0006508">
    <property type="term" value="P:proteolysis"/>
    <property type="evidence" value="ECO:0007669"/>
    <property type="project" value="InterPro"/>
</dbReference>
<evidence type="ECO:0000313" key="4">
    <source>
        <dbReference type="Proteomes" id="UP000824125"/>
    </source>
</evidence>
<feature type="chain" id="PRO_5038757973" evidence="1">
    <location>
        <begin position="25"/>
        <end position="229"/>
    </location>
</feature>
<dbReference type="PANTHER" id="PTHR34385">
    <property type="entry name" value="D-ALANYL-D-ALANINE CARBOXYPEPTIDASE"/>
    <property type="match status" value="1"/>
</dbReference>
<comment type="caution">
    <text evidence="3">The sequence shown here is derived from an EMBL/GenBank/DDBJ whole genome shotgun (WGS) entry which is preliminary data.</text>
</comment>
<dbReference type="AlphaFoldDB" id="A0A9D1MVI9"/>
<dbReference type="InterPro" id="IPR003709">
    <property type="entry name" value="VanY-like_core_dom"/>
</dbReference>
<proteinExistence type="predicted"/>
<dbReference type="Pfam" id="PF02557">
    <property type="entry name" value="VanY"/>
    <property type="match status" value="1"/>
</dbReference>
<protein>
    <submittedName>
        <fullName evidence="3">M15 family metallopeptidase</fullName>
    </submittedName>
</protein>
<dbReference type="InterPro" id="IPR052179">
    <property type="entry name" value="DD-CPase-like"/>
</dbReference>
<sequence>MLKNAKRKSAGISVLLCCAAVALAAVAVFGIWHTVAAGFTRDDQPSGSDWALTLVNETHHVPAGWNVELTTLSNGEQVDSRMYPYLQQMFDDMRNQGVYPFVRAGYRSAGDQRKLLRKRILSAIQEGASFGEAIAGAEKYVAEPGTSEHELGLAVDINADADRSTSDEVYGWLAQNAWKYGFVLRYPADKTDITGIDYEPWHYRYVGQEAAKEMHKKGLCLEEYLGAAG</sequence>
<dbReference type="InterPro" id="IPR058193">
    <property type="entry name" value="VanY/YodJ_core_dom"/>
</dbReference>
<accession>A0A9D1MVI9</accession>
<reference evidence="3" key="2">
    <citation type="journal article" date="2021" name="PeerJ">
        <title>Extensive microbial diversity within the chicken gut microbiome revealed by metagenomics and culture.</title>
        <authorList>
            <person name="Gilroy R."/>
            <person name="Ravi A."/>
            <person name="Getino M."/>
            <person name="Pursley I."/>
            <person name="Horton D.L."/>
            <person name="Alikhan N.F."/>
            <person name="Baker D."/>
            <person name="Gharbi K."/>
            <person name="Hall N."/>
            <person name="Watson M."/>
            <person name="Adriaenssens E.M."/>
            <person name="Foster-Nyarko E."/>
            <person name="Jarju S."/>
            <person name="Secka A."/>
            <person name="Antonio M."/>
            <person name="Oren A."/>
            <person name="Chaudhuri R.R."/>
            <person name="La Ragione R."/>
            <person name="Hildebrand F."/>
            <person name="Pallen M.J."/>
        </authorList>
    </citation>
    <scope>NUCLEOTIDE SEQUENCE</scope>
    <source>
        <strain evidence="3">CHK176-6737</strain>
    </source>
</reference>
<evidence type="ECO:0000256" key="1">
    <source>
        <dbReference type="SAM" id="SignalP"/>
    </source>
</evidence>
<evidence type="ECO:0000313" key="3">
    <source>
        <dbReference type="EMBL" id="HIU69553.1"/>
    </source>
</evidence>
<keyword evidence="1" id="KW-0732">Signal</keyword>
<dbReference type="Gene3D" id="3.30.1380.10">
    <property type="match status" value="1"/>
</dbReference>
<evidence type="ECO:0000259" key="2">
    <source>
        <dbReference type="Pfam" id="PF02557"/>
    </source>
</evidence>
<feature type="domain" description="D-alanyl-D-alanine carboxypeptidase-like core" evidence="2">
    <location>
        <begin position="77"/>
        <end position="207"/>
    </location>
</feature>
<name>A0A9D1MVI9_9FIRM</name>
<dbReference type="Proteomes" id="UP000824125">
    <property type="component" value="Unassembled WGS sequence"/>
</dbReference>